<accession>A0A9P0HD98</accession>
<evidence type="ECO:0000313" key="1">
    <source>
        <dbReference type="EMBL" id="CAH1400228.1"/>
    </source>
</evidence>
<organism evidence="1 2">
    <name type="scientific">Nezara viridula</name>
    <name type="common">Southern green stink bug</name>
    <name type="synonym">Cimex viridulus</name>
    <dbReference type="NCBI Taxonomy" id="85310"/>
    <lineage>
        <taxon>Eukaryota</taxon>
        <taxon>Metazoa</taxon>
        <taxon>Ecdysozoa</taxon>
        <taxon>Arthropoda</taxon>
        <taxon>Hexapoda</taxon>
        <taxon>Insecta</taxon>
        <taxon>Pterygota</taxon>
        <taxon>Neoptera</taxon>
        <taxon>Paraneoptera</taxon>
        <taxon>Hemiptera</taxon>
        <taxon>Heteroptera</taxon>
        <taxon>Panheteroptera</taxon>
        <taxon>Pentatomomorpha</taxon>
        <taxon>Pentatomoidea</taxon>
        <taxon>Pentatomidae</taxon>
        <taxon>Pentatominae</taxon>
        <taxon>Nezara</taxon>
    </lineage>
</organism>
<dbReference type="AlphaFoldDB" id="A0A9P0HD98"/>
<name>A0A9P0HD98_NEZVI</name>
<proteinExistence type="predicted"/>
<protein>
    <submittedName>
        <fullName evidence="1">Uncharacterized protein</fullName>
    </submittedName>
</protein>
<dbReference type="EMBL" id="OV725080">
    <property type="protein sequence ID" value="CAH1400228.1"/>
    <property type="molecule type" value="Genomic_DNA"/>
</dbReference>
<reference evidence="1" key="1">
    <citation type="submission" date="2022-01" db="EMBL/GenBank/DDBJ databases">
        <authorList>
            <person name="King R."/>
        </authorList>
    </citation>
    <scope>NUCLEOTIDE SEQUENCE</scope>
</reference>
<sequence>MASERRSYWCQERTAVDQVNVIPSHCHDIIAMTEIHHSPSTWRPTWLT</sequence>
<evidence type="ECO:0000313" key="2">
    <source>
        <dbReference type="Proteomes" id="UP001152798"/>
    </source>
</evidence>
<gene>
    <name evidence="1" type="ORF">NEZAVI_LOCUS9517</name>
</gene>
<keyword evidence="2" id="KW-1185">Reference proteome</keyword>
<dbReference type="Proteomes" id="UP001152798">
    <property type="component" value="Chromosome 4"/>
</dbReference>